<gene>
    <name evidence="4" type="ordered locus">AM1_A0364</name>
</gene>
<comment type="similarity">
    <text evidence="1 2">Belongs to the anti-sigma-factor antagonist family.</text>
</comment>
<dbReference type="CDD" id="cd07043">
    <property type="entry name" value="STAS_anti-anti-sigma_factors"/>
    <property type="match status" value="1"/>
</dbReference>
<dbReference type="Gene3D" id="3.30.750.24">
    <property type="entry name" value="STAS domain"/>
    <property type="match status" value="1"/>
</dbReference>
<organism evidence="4 5">
    <name type="scientific">Acaryochloris marina (strain MBIC 11017)</name>
    <dbReference type="NCBI Taxonomy" id="329726"/>
    <lineage>
        <taxon>Bacteria</taxon>
        <taxon>Bacillati</taxon>
        <taxon>Cyanobacteriota</taxon>
        <taxon>Cyanophyceae</taxon>
        <taxon>Acaryochloridales</taxon>
        <taxon>Acaryochloridaceae</taxon>
        <taxon>Acaryochloris</taxon>
    </lineage>
</organism>
<dbReference type="HOGENOM" id="CLU_115403_6_1_3"/>
<dbReference type="SUPFAM" id="SSF52091">
    <property type="entry name" value="SpoIIaa-like"/>
    <property type="match status" value="1"/>
</dbReference>
<dbReference type="PROSITE" id="PS50801">
    <property type="entry name" value="STAS"/>
    <property type="match status" value="1"/>
</dbReference>
<geneLocation type="plasmid" evidence="4 5">
    <name>pREB1</name>
</geneLocation>
<evidence type="ECO:0000256" key="2">
    <source>
        <dbReference type="RuleBase" id="RU003749"/>
    </source>
</evidence>
<protein>
    <recommendedName>
        <fullName evidence="2">Anti-sigma factor antagonist</fullName>
    </recommendedName>
</protein>
<name>A8ZL14_ACAM1</name>
<dbReference type="PANTHER" id="PTHR33495">
    <property type="entry name" value="ANTI-SIGMA FACTOR ANTAGONIST TM_1081-RELATED-RELATED"/>
    <property type="match status" value="1"/>
</dbReference>
<dbReference type="PANTHER" id="PTHR33495:SF2">
    <property type="entry name" value="ANTI-SIGMA FACTOR ANTAGONIST TM_1081-RELATED"/>
    <property type="match status" value="1"/>
</dbReference>
<dbReference type="Pfam" id="PF01740">
    <property type="entry name" value="STAS"/>
    <property type="match status" value="1"/>
</dbReference>
<sequence length="107" mass="11859">MSYEVFQPADLMDGISANQLRSEINDALANGVKTILIDLRDVTFMNSSAIGSLVATLKSVRGEDGTLSLCSLNDQVRIIFELTKMDHIFDIYADRQEFMHKNGISSS</sequence>
<dbReference type="NCBIfam" id="TIGR00377">
    <property type="entry name" value="ant_ant_sig"/>
    <property type="match status" value="1"/>
</dbReference>
<dbReference type="InterPro" id="IPR036513">
    <property type="entry name" value="STAS_dom_sf"/>
</dbReference>
<evidence type="ECO:0000313" key="4">
    <source>
        <dbReference type="EMBL" id="ABW31482.1"/>
    </source>
</evidence>
<dbReference type="OrthoDB" id="9796076at2"/>
<dbReference type="AlphaFoldDB" id="A8ZL14"/>
<evidence type="ECO:0000313" key="5">
    <source>
        <dbReference type="Proteomes" id="UP000000268"/>
    </source>
</evidence>
<feature type="domain" description="STAS" evidence="3">
    <location>
        <begin position="1"/>
        <end position="107"/>
    </location>
</feature>
<reference evidence="4 5" key="1">
    <citation type="journal article" date="2008" name="Proc. Natl. Acad. Sci. U.S.A.">
        <title>Niche adaptation and genome expansion in the chlorophyll d-producing cyanobacterium Acaryochloris marina.</title>
        <authorList>
            <person name="Swingley W.D."/>
            <person name="Chen M."/>
            <person name="Cheung P.C."/>
            <person name="Conrad A.L."/>
            <person name="Dejesa L.C."/>
            <person name="Hao J."/>
            <person name="Honchak B.M."/>
            <person name="Karbach L.E."/>
            <person name="Kurdoglu A."/>
            <person name="Lahiri S."/>
            <person name="Mastrian S.D."/>
            <person name="Miyashita H."/>
            <person name="Page L."/>
            <person name="Ramakrishna P."/>
            <person name="Satoh S."/>
            <person name="Sattley W.M."/>
            <person name="Shimada Y."/>
            <person name="Taylor H.L."/>
            <person name="Tomo T."/>
            <person name="Tsuchiya T."/>
            <person name="Wang Z.T."/>
            <person name="Raymond J."/>
            <person name="Mimuro M."/>
            <person name="Blankenship R.E."/>
            <person name="Touchman J.W."/>
        </authorList>
    </citation>
    <scope>NUCLEOTIDE SEQUENCE [LARGE SCALE GENOMIC DNA]</scope>
    <source>
        <strain evidence="5">MBIC 11017</strain>
        <plasmid evidence="5">Plasmid pREB1</plasmid>
    </source>
</reference>
<dbReference type="EMBL" id="CP000838">
    <property type="protein sequence ID" value="ABW31482.1"/>
    <property type="molecule type" value="Genomic_DNA"/>
</dbReference>
<evidence type="ECO:0000259" key="3">
    <source>
        <dbReference type="PROSITE" id="PS50801"/>
    </source>
</evidence>
<proteinExistence type="inferred from homology"/>
<dbReference type="KEGG" id="amr:AM1_A0364"/>
<keyword evidence="4" id="KW-0614">Plasmid</keyword>
<dbReference type="RefSeq" id="WP_012166856.1">
    <property type="nucleotide sequence ID" value="NC_009926.1"/>
</dbReference>
<dbReference type="Proteomes" id="UP000000268">
    <property type="component" value="Plasmid pREB1"/>
</dbReference>
<accession>A8ZL14</accession>
<keyword evidence="5" id="KW-1185">Reference proteome</keyword>
<dbReference type="GO" id="GO:0043856">
    <property type="term" value="F:anti-sigma factor antagonist activity"/>
    <property type="evidence" value="ECO:0007669"/>
    <property type="project" value="InterPro"/>
</dbReference>
<dbReference type="InterPro" id="IPR002645">
    <property type="entry name" value="STAS_dom"/>
</dbReference>
<evidence type="ECO:0000256" key="1">
    <source>
        <dbReference type="ARBA" id="ARBA00009013"/>
    </source>
</evidence>
<dbReference type="InterPro" id="IPR003658">
    <property type="entry name" value="Anti-sigma_ant"/>
</dbReference>